<name>A0A7J7T5N6_MYOMY</name>
<accession>A0A7J7T5N6</accession>
<protein>
    <submittedName>
        <fullName evidence="1">Uncharacterized protein</fullName>
    </submittedName>
</protein>
<dbReference type="Proteomes" id="UP000527355">
    <property type="component" value="Unassembled WGS sequence"/>
</dbReference>
<dbReference type="AlphaFoldDB" id="A0A7J7T5N6"/>
<comment type="caution">
    <text evidence="1">The sequence shown here is derived from an EMBL/GenBank/DDBJ whole genome shotgun (WGS) entry which is preliminary data.</text>
</comment>
<dbReference type="EMBL" id="JABWUV010000017">
    <property type="protein sequence ID" value="KAF6296019.1"/>
    <property type="molecule type" value="Genomic_DNA"/>
</dbReference>
<evidence type="ECO:0000313" key="2">
    <source>
        <dbReference type="Proteomes" id="UP000527355"/>
    </source>
</evidence>
<organism evidence="1 2">
    <name type="scientific">Myotis myotis</name>
    <name type="common">Greater mouse-eared bat</name>
    <name type="synonym">Vespertilio myotis</name>
    <dbReference type="NCBI Taxonomy" id="51298"/>
    <lineage>
        <taxon>Eukaryota</taxon>
        <taxon>Metazoa</taxon>
        <taxon>Chordata</taxon>
        <taxon>Craniata</taxon>
        <taxon>Vertebrata</taxon>
        <taxon>Euteleostomi</taxon>
        <taxon>Mammalia</taxon>
        <taxon>Eutheria</taxon>
        <taxon>Laurasiatheria</taxon>
        <taxon>Chiroptera</taxon>
        <taxon>Yangochiroptera</taxon>
        <taxon>Vespertilionidae</taxon>
        <taxon>Myotis</taxon>
    </lineage>
</organism>
<evidence type="ECO:0000313" key="1">
    <source>
        <dbReference type="EMBL" id="KAF6296019.1"/>
    </source>
</evidence>
<sequence>MTYRLVYPWLQSNYRTFPSTSEGPSCLLAVNPALNCSPRQPRTCFLSINLPFLDISYIKWNDKICGLSLLDSFIQCKGFEVHPRCSLYQQFAPFCSLGSHLMDVTFCLCILIDGHLKVQFLVIWNNAAMNVHVTVLVHVFISLG</sequence>
<keyword evidence="2" id="KW-1185">Reference proteome</keyword>
<proteinExistence type="predicted"/>
<gene>
    <name evidence="1" type="ORF">mMyoMyo1_009151</name>
</gene>
<reference evidence="1 2" key="1">
    <citation type="journal article" date="2020" name="Nature">
        <title>Six reference-quality genomes reveal evolution of bat adaptations.</title>
        <authorList>
            <person name="Jebb D."/>
            <person name="Huang Z."/>
            <person name="Pippel M."/>
            <person name="Hughes G.M."/>
            <person name="Lavrichenko K."/>
            <person name="Devanna P."/>
            <person name="Winkler S."/>
            <person name="Jermiin L.S."/>
            <person name="Skirmuntt E.C."/>
            <person name="Katzourakis A."/>
            <person name="Burkitt-Gray L."/>
            <person name="Ray D.A."/>
            <person name="Sullivan K.A.M."/>
            <person name="Roscito J.G."/>
            <person name="Kirilenko B.M."/>
            <person name="Davalos L.M."/>
            <person name="Corthals A.P."/>
            <person name="Power M.L."/>
            <person name="Jones G."/>
            <person name="Ransome R.D."/>
            <person name="Dechmann D.K.N."/>
            <person name="Locatelli A.G."/>
            <person name="Puechmaille S.J."/>
            <person name="Fedrigo O."/>
            <person name="Jarvis E.D."/>
            <person name="Hiller M."/>
            <person name="Vernes S.C."/>
            <person name="Myers E.W."/>
            <person name="Teeling E.C."/>
        </authorList>
    </citation>
    <scope>NUCLEOTIDE SEQUENCE [LARGE SCALE GENOMIC DNA]</scope>
    <source>
        <strain evidence="1">MMyoMyo1</strain>
        <tissue evidence="1">Flight muscle</tissue>
    </source>
</reference>